<dbReference type="RefSeq" id="WP_274925605.1">
    <property type="nucleotide sequence ID" value="NZ_JAKELO010000002.1"/>
</dbReference>
<dbReference type="PRINTS" id="PR01438">
    <property type="entry name" value="UNVRSLSTRESS"/>
</dbReference>
<evidence type="ECO:0000313" key="3">
    <source>
        <dbReference type="EMBL" id="MDE4908998.1"/>
    </source>
</evidence>
<comment type="caution">
    <text evidence="3">The sequence shown here is derived from an EMBL/GenBank/DDBJ whole genome shotgun (WGS) entry which is preliminary data.</text>
</comment>
<sequence>MFSIILVATDGSSESMGAVRAAAEEALRHNASLHTICVTNPGAVQSMFVSPQTDAINVNYELVTEFLAEEAKKALEEAEKEAESLGLSVTPHPVWGDPREEILRCAEEIGADCIFVGSTGKTGIEELLLGSVSSSVVTHARVNTMVIRVEEKE</sequence>
<name>A0A9Q4PYN2_9EURY</name>
<proteinExistence type="inferred from homology"/>
<dbReference type="Pfam" id="PF00582">
    <property type="entry name" value="Usp"/>
    <property type="match status" value="1"/>
</dbReference>
<evidence type="ECO:0000259" key="2">
    <source>
        <dbReference type="Pfam" id="PF00582"/>
    </source>
</evidence>
<accession>A0A9Q4PYN2</accession>
<dbReference type="AlphaFoldDB" id="A0A9Q4PYN2"/>
<dbReference type="InterPro" id="IPR006016">
    <property type="entry name" value="UspA"/>
</dbReference>
<dbReference type="CDD" id="cd00293">
    <property type="entry name" value="USP-like"/>
    <property type="match status" value="1"/>
</dbReference>
<keyword evidence="4" id="KW-1185">Reference proteome</keyword>
<dbReference type="PANTHER" id="PTHR46268:SF15">
    <property type="entry name" value="UNIVERSAL STRESS PROTEIN HP_0031"/>
    <property type="match status" value="1"/>
</dbReference>
<protein>
    <submittedName>
        <fullName evidence="3">Universal stress protein</fullName>
    </submittedName>
</protein>
<organism evidence="3 4">
    <name type="scientific">Methanogenium marinum</name>
    <dbReference type="NCBI Taxonomy" id="348610"/>
    <lineage>
        <taxon>Archaea</taxon>
        <taxon>Methanobacteriati</taxon>
        <taxon>Methanobacteriota</taxon>
        <taxon>Stenosarchaea group</taxon>
        <taxon>Methanomicrobia</taxon>
        <taxon>Methanomicrobiales</taxon>
        <taxon>Methanomicrobiaceae</taxon>
        <taxon>Methanogenium</taxon>
    </lineage>
</organism>
<dbReference type="Proteomes" id="UP001143747">
    <property type="component" value="Unassembled WGS sequence"/>
</dbReference>
<dbReference type="SUPFAM" id="SSF52402">
    <property type="entry name" value="Adenine nucleotide alpha hydrolases-like"/>
    <property type="match status" value="1"/>
</dbReference>
<evidence type="ECO:0000256" key="1">
    <source>
        <dbReference type="ARBA" id="ARBA00008791"/>
    </source>
</evidence>
<dbReference type="EMBL" id="JAKELO010000002">
    <property type="protein sequence ID" value="MDE4908998.1"/>
    <property type="molecule type" value="Genomic_DNA"/>
</dbReference>
<dbReference type="InterPro" id="IPR006015">
    <property type="entry name" value="Universal_stress_UspA"/>
</dbReference>
<comment type="similarity">
    <text evidence="1">Belongs to the universal stress protein A family.</text>
</comment>
<dbReference type="InterPro" id="IPR014729">
    <property type="entry name" value="Rossmann-like_a/b/a_fold"/>
</dbReference>
<gene>
    <name evidence="3" type="ORF">L0665_10300</name>
</gene>
<feature type="domain" description="UspA" evidence="2">
    <location>
        <begin position="1"/>
        <end position="148"/>
    </location>
</feature>
<evidence type="ECO:0000313" key="4">
    <source>
        <dbReference type="Proteomes" id="UP001143747"/>
    </source>
</evidence>
<dbReference type="Gene3D" id="3.40.50.620">
    <property type="entry name" value="HUPs"/>
    <property type="match status" value="1"/>
</dbReference>
<dbReference type="PANTHER" id="PTHR46268">
    <property type="entry name" value="STRESS RESPONSE PROTEIN NHAX"/>
    <property type="match status" value="1"/>
</dbReference>
<reference evidence="3" key="1">
    <citation type="submission" date="2022-01" db="EMBL/GenBank/DDBJ databases">
        <title>Draft genome of Methanogenium marinum DSM 15558.</title>
        <authorList>
            <person name="Chen S.-C."/>
            <person name="You Y.-T."/>
        </authorList>
    </citation>
    <scope>NUCLEOTIDE SEQUENCE</scope>
    <source>
        <strain evidence="3">DSM 15558</strain>
    </source>
</reference>